<proteinExistence type="predicted"/>
<keyword evidence="3" id="KW-1185">Reference proteome</keyword>
<dbReference type="RefSeq" id="WP_191448551.1">
    <property type="nucleotide sequence ID" value="NZ_JAKNHQ010000001.1"/>
</dbReference>
<dbReference type="InterPro" id="IPR010699">
    <property type="entry name" value="DUF1275"/>
</dbReference>
<feature type="transmembrane region" description="Helical" evidence="1">
    <location>
        <begin position="202"/>
        <end position="219"/>
    </location>
</feature>
<dbReference type="PANTHER" id="PTHR37314:SF4">
    <property type="entry name" value="UPF0700 TRANSMEMBRANE PROTEIN YOAK"/>
    <property type="match status" value="1"/>
</dbReference>
<keyword evidence="1" id="KW-1133">Transmembrane helix</keyword>
<keyword evidence="1" id="KW-0472">Membrane</keyword>
<name>A0ABS9MF25_9FIRM</name>
<comment type="caution">
    <text evidence="2">The sequence shown here is derived from an EMBL/GenBank/DDBJ whole genome shotgun (WGS) entry which is preliminary data.</text>
</comment>
<evidence type="ECO:0000313" key="3">
    <source>
        <dbReference type="Proteomes" id="UP001298681"/>
    </source>
</evidence>
<feature type="transmembrane region" description="Helical" evidence="1">
    <location>
        <begin position="94"/>
        <end position="112"/>
    </location>
</feature>
<gene>
    <name evidence="2" type="ORF">L0P57_00370</name>
</gene>
<keyword evidence="1" id="KW-0812">Transmembrane</keyword>
<protein>
    <submittedName>
        <fullName evidence="2">DUF1275 domain-containing protein</fullName>
    </submittedName>
</protein>
<dbReference type="EMBL" id="JAKNHQ010000001">
    <property type="protein sequence ID" value="MCG4609401.1"/>
    <property type="molecule type" value="Genomic_DNA"/>
</dbReference>
<feature type="transmembrane region" description="Helical" evidence="1">
    <location>
        <begin position="177"/>
        <end position="196"/>
    </location>
</feature>
<sequence length="264" mass="29687">MKSWKTKTQMSESMALAVFLTLAGGFQDAYSYNCRGKVFANAQTGNLVLLGQNLAMGNWPAALHYVIPLAAFISGVYVTEWVHQRCRDYRKIHWRQIVLLVEVLLLAAVGLMPQSVNMLANACLSFACAMQVNSFRKFKGLPFATTMCIGNMRSATAMLCKFRVTKEPSLWKKSRQYYFVIFVFAVGAAVGALMSLRFQEPAIWVAALLLLIGFVLMFIREDMESNPQLVHEWDEIGEDIRHLAQIPQKELAGKEDASKSEKNC</sequence>
<dbReference type="Pfam" id="PF06912">
    <property type="entry name" value="DUF1275"/>
    <property type="match status" value="1"/>
</dbReference>
<reference evidence="2 3" key="1">
    <citation type="submission" date="2022-01" db="EMBL/GenBank/DDBJ databases">
        <title>Collection of gut derived symbiotic bacterial strains cultured from healthy donors.</title>
        <authorList>
            <person name="Lin H."/>
            <person name="Kohout C."/>
            <person name="Waligurski E."/>
            <person name="Pamer E.G."/>
        </authorList>
    </citation>
    <scope>NUCLEOTIDE SEQUENCE [LARGE SCALE GENOMIC DNA]</scope>
    <source>
        <strain evidence="2 3">DFI.7.58</strain>
    </source>
</reference>
<evidence type="ECO:0000256" key="1">
    <source>
        <dbReference type="SAM" id="Phobius"/>
    </source>
</evidence>
<accession>A0ABS9MF25</accession>
<dbReference type="Proteomes" id="UP001298681">
    <property type="component" value="Unassembled WGS sequence"/>
</dbReference>
<evidence type="ECO:0000313" key="2">
    <source>
        <dbReference type="EMBL" id="MCG4609401.1"/>
    </source>
</evidence>
<organism evidence="2 3">
    <name type="scientific">Anaeromassilibacillus senegalensis</name>
    <dbReference type="NCBI Taxonomy" id="1673717"/>
    <lineage>
        <taxon>Bacteria</taxon>
        <taxon>Bacillati</taxon>
        <taxon>Bacillota</taxon>
        <taxon>Clostridia</taxon>
        <taxon>Eubacteriales</taxon>
        <taxon>Acutalibacteraceae</taxon>
        <taxon>Anaeromassilibacillus</taxon>
    </lineage>
</organism>
<feature type="transmembrane region" description="Helical" evidence="1">
    <location>
        <begin position="62"/>
        <end position="82"/>
    </location>
</feature>
<dbReference type="PANTHER" id="PTHR37314">
    <property type="entry name" value="SLR0142 PROTEIN"/>
    <property type="match status" value="1"/>
</dbReference>